<protein>
    <submittedName>
        <fullName evidence="4">Uu.00g019120.m01.CDS01</fullName>
    </submittedName>
</protein>
<keyword evidence="2" id="KW-0496">Mitochondrion</keyword>
<evidence type="ECO:0000256" key="3">
    <source>
        <dbReference type="SAM" id="MobiDB-lite"/>
    </source>
</evidence>
<organism evidence="4 5">
    <name type="scientific">Anthostomella pinea</name>
    <dbReference type="NCBI Taxonomy" id="933095"/>
    <lineage>
        <taxon>Eukaryota</taxon>
        <taxon>Fungi</taxon>
        <taxon>Dikarya</taxon>
        <taxon>Ascomycota</taxon>
        <taxon>Pezizomycotina</taxon>
        <taxon>Sordariomycetes</taxon>
        <taxon>Xylariomycetidae</taxon>
        <taxon>Xylariales</taxon>
        <taxon>Xylariaceae</taxon>
        <taxon>Anthostomella</taxon>
    </lineage>
</organism>
<dbReference type="PANTHER" id="PTHR28133">
    <property type="entry name" value="REQUIRED FOR RESPIRATORY GROWTH PROTEIN 7, MITOCHONDRIAL"/>
    <property type="match status" value="1"/>
</dbReference>
<evidence type="ECO:0000313" key="5">
    <source>
        <dbReference type="Proteomes" id="UP001295740"/>
    </source>
</evidence>
<dbReference type="SUPFAM" id="SSF52980">
    <property type="entry name" value="Restriction endonuclease-like"/>
    <property type="match status" value="1"/>
</dbReference>
<gene>
    <name evidence="4" type="ORF">KHLLAP_LOCUS14261</name>
</gene>
<feature type="compositionally biased region" description="Basic residues" evidence="3">
    <location>
        <begin position="247"/>
        <end position="258"/>
    </location>
</feature>
<name>A0AAI8VZ86_9PEZI</name>
<keyword evidence="5" id="KW-1185">Reference proteome</keyword>
<evidence type="ECO:0000256" key="1">
    <source>
        <dbReference type="ARBA" id="ARBA00004173"/>
    </source>
</evidence>
<comment type="caution">
    <text evidence="4">The sequence shown here is derived from an EMBL/GenBank/DDBJ whole genome shotgun (WGS) entry which is preliminary data.</text>
</comment>
<feature type="compositionally biased region" description="Basic and acidic residues" evidence="3">
    <location>
        <begin position="259"/>
        <end position="272"/>
    </location>
</feature>
<dbReference type="Proteomes" id="UP001295740">
    <property type="component" value="Unassembled WGS sequence"/>
</dbReference>
<accession>A0AAI8VZ86</accession>
<evidence type="ECO:0000256" key="2">
    <source>
        <dbReference type="ARBA" id="ARBA00023128"/>
    </source>
</evidence>
<dbReference type="GO" id="GO:0006302">
    <property type="term" value="P:double-strand break repair"/>
    <property type="evidence" value="ECO:0007669"/>
    <property type="project" value="UniProtKB-ARBA"/>
</dbReference>
<dbReference type="AlphaFoldDB" id="A0AAI8VZ86"/>
<comment type="subcellular location">
    <subcellularLocation>
        <location evidence="1">Mitochondrion</location>
    </subcellularLocation>
</comment>
<dbReference type="PANTHER" id="PTHR28133:SF1">
    <property type="entry name" value="REQUIRED FOR RESPIRATORY GROWTH PROTEIN 7, MITOCHONDRIAL"/>
    <property type="match status" value="1"/>
</dbReference>
<dbReference type="GO" id="GO:0005739">
    <property type="term" value="C:mitochondrion"/>
    <property type="evidence" value="ECO:0007669"/>
    <property type="project" value="UniProtKB-SubCell"/>
</dbReference>
<proteinExistence type="predicted"/>
<reference evidence="4" key="1">
    <citation type="submission" date="2023-10" db="EMBL/GenBank/DDBJ databases">
        <authorList>
            <person name="Hackl T."/>
        </authorList>
    </citation>
    <scope>NUCLEOTIDE SEQUENCE</scope>
</reference>
<dbReference type="Pfam" id="PF10356">
    <property type="entry name" value="RRG7"/>
    <property type="match status" value="2"/>
</dbReference>
<dbReference type="InterPro" id="IPR011335">
    <property type="entry name" value="Restrct_endonuc-II-like"/>
</dbReference>
<dbReference type="EMBL" id="CAUWAG010000020">
    <property type="protein sequence ID" value="CAJ2513793.1"/>
    <property type="molecule type" value="Genomic_DNA"/>
</dbReference>
<sequence>MWNVALFNLQPGQVHALVIAKSHSELHYPEAPSNEHHDATSYAAYAARTGLDIASKTYVGTHYEYTVAAALAPLGFTIKRIGGRSDHGIDLLGIWAVPSALPPNKTLRVLLQCKVSSKNTAIDPKNIRELEGAFVGAPVGWRGSAGVLGLLIAQKPATRGIRDALGRSRWPMGYVSCSADGRLEQMIWNRRAEEEGLDGMGVAAQLSEDAGRENQRLVLTWKGRPHVATLPPVDDSIKWPVEEVKPAPKKTRKPRKSKAAKELESADLKPEEGIPTLAAAPTKEDVKS</sequence>
<dbReference type="InterPro" id="IPR018828">
    <property type="entry name" value="RRG7"/>
</dbReference>
<evidence type="ECO:0000313" key="4">
    <source>
        <dbReference type="EMBL" id="CAJ2513793.1"/>
    </source>
</evidence>
<feature type="region of interest" description="Disordered" evidence="3">
    <location>
        <begin position="243"/>
        <end position="288"/>
    </location>
</feature>